<evidence type="ECO:0000256" key="4">
    <source>
        <dbReference type="ARBA" id="ARBA00022692"/>
    </source>
</evidence>
<protein>
    <submittedName>
        <fullName evidence="8">Chromate transporter</fullName>
    </submittedName>
</protein>
<dbReference type="RefSeq" id="WP_343058464.1">
    <property type="nucleotide sequence ID" value="NZ_JACHHG010000014.1"/>
</dbReference>
<keyword evidence="4 7" id="KW-0812">Transmembrane</keyword>
<comment type="subcellular location">
    <subcellularLocation>
        <location evidence="1">Cell membrane</location>
        <topology evidence="1">Multi-pass membrane protein</topology>
    </subcellularLocation>
</comment>
<evidence type="ECO:0000256" key="2">
    <source>
        <dbReference type="ARBA" id="ARBA00005262"/>
    </source>
</evidence>
<dbReference type="PANTHER" id="PTHR33567:SF3">
    <property type="entry name" value="CHROMATE ION TRANSPORTER (EUROFUNG)"/>
    <property type="match status" value="1"/>
</dbReference>
<keyword evidence="5 7" id="KW-1133">Transmembrane helix</keyword>
<evidence type="ECO:0000256" key="5">
    <source>
        <dbReference type="ARBA" id="ARBA00022989"/>
    </source>
</evidence>
<proteinExistence type="inferred from homology"/>
<dbReference type="GO" id="GO:0005886">
    <property type="term" value="C:plasma membrane"/>
    <property type="evidence" value="ECO:0007669"/>
    <property type="project" value="UniProtKB-SubCell"/>
</dbReference>
<dbReference type="Pfam" id="PF02417">
    <property type="entry name" value="Chromate_transp"/>
    <property type="match status" value="2"/>
</dbReference>
<reference evidence="8 9" key="1">
    <citation type="submission" date="2020-08" db="EMBL/GenBank/DDBJ databases">
        <title>Genomic Encyclopedia of Type Strains, Phase IV (KMG-IV): sequencing the most valuable type-strain genomes for metagenomic binning, comparative biology and taxonomic classification.</title>
        <authorList>
            <person name="Goeker M."/>
        </authorList>
    </citation>
    <scope>NUCLEOTIDE SEQUENCE [LARGE SCALE GENOMIC DNA]</scope>
    <source>
        <strain evidence="8 9">DSM 21458</strain>
    </source>
</reference>
<evidence type="ECO:0000256" key="6">
    <source>
        <dbReference type="ARBA" id="ARBA00023136"/>
    </source>
</evidence>
<dbReference type="GO" id="GO:0015109">
    <property type="term" value="F:chromate transmembrane transporter activity"/>
    <property type="evidence" value="ECO:0007669"/>
    <property type="project" value="InterPro"/>
</dbReference>
<comment type="similarity">
    <text evidence="2">Belongs to the chromate ion transporter (CHR) (TC 2.A.51) family.</text>
</comment>
<feature type="transmembrane region" description="Helical" evidence="7">
    <location>
        <begin position="326"/>
        <end position="353"/>
    </location>
</feature>
<evidence type="ECO:0000256" key="7">
    <source>
        <dbReference type="SAM" id="Phobius"/>
    </source>
</evidence>
<evidence type="ECO:0000313" key="9">
    <source>
        <dbReference type="Proteomes" id="UP000569951"/>
    </source>
</evidence>
<organism evidence="8 9">
    <name type="scientific">Deinobacterium chartae</name>
    <dbReference type="NCBI Taxonomy" id="521158"/>
    <lineage>
        <taxon>Bacteria</taxon>
        <taxon>Thermotogati</taxon>
        <taxon>Deinococcota</taxon>
        <taxon>Deinococci</taxon>
        <taxon>Deinococcales</taxon>
        <taxon>Deinococcaceae</taxon>
        <taxon>Deinobacterium</taxon>
    </lineage>
</organism>
<keyword evidence="9" id="KW-1185">Reference proteome</keyword>
<feature type="transmembrane region" description="Helical" evidence="7">
    <location>
        <begin position="227"/>
        <end position="252"/>
    </location>
</feature>
<accession>A0A841I5L8</accession>
<feature type="transmembrane region" description="Helical" evidence="7">
    <location>
        <begin position="153"/>
        <end position="175"/>
    </location>
</feature>
<feature type="transmembrane region" description="Helical" evidence="7">
    <location>
        <begin position="91"/>
        <end position="113"/>
    </location>
</feature>
<feature type="transmembrane region" description="Helical" evidence="7">
    <location>
        <begin position="258"/>
        <end position="278"/>
    </location>
</feature>
<dbReference type="InterPro" id="IPR003370">
    <property type="entry name" value="Chromate_transpt"/>
</dbReference>
<keyword evidence="3" id="KW-1003">Cell membrane</keyword>
<dbReference type="Proteomes" id="UP000569951">
    <property type="component" value="Unassembled WGS sequence"/>
</dbReference>
<dbReference type="PANTHER" id="PTHR33567">
    <property type="entry name" value="CHROMATE ION TRANSPORTER (EUROFUNG)"/>
    <property type="match status" value="1"/>
</dbReference>
<dbReference type="PIRSF" id="PIRSF004810">
    <property type="entry name" value="ChrA"/>
    <property type="match status" value="1"/>
</dbReference>
<name>A0A841I5L8_9DEIO</name>
<evidence type="ECO:0000256" key="1">
    <source>
        <dbReference type="ARBA" id="ARBA00004651"/>
    </source>
</evidence>
<feature type="transmembrane region" description="Helical" evidence="7">
    <location>
        <begin position="365"/>
        <end position="391"/>
    </location>
</feature>
<sequence>MSRPPDAPGPNAHGISLAQATVVWARIAAQSFGGPAGQIALMHRVLVDEKRWISEERFLHALNYCMLLPGPEAQQLATYVGWLLHGTRGGLIAGSLFVLPGFLAILALSVAYVRYRETALAEALLFGLKAAVLAIVLEAVLRIGRRTLKHPALWGLAALAFGALFFFGVPFPWVIVTAGVVGYWGSRVRPAIFRLHGHAAPSAGPAPLLTAAHAAREAPSWRRTLRVLALGVACWFGPLLLVGTLLGFSTVYWQQAVFFSQMAVVTFGGAYAVLAYVAQQAVETHGWLRPGEMLNGLGMAETTPGPLIQVVQYVAFLGAYRDPGPLAPLAAGLLASLVATWATYAPCFVWIFAGAPYIERLRGHVALSGALTAITAAVVGVILNLSLWFALHTLFERVEALRWGALALDVPVWSSINPAAAVLALLAGLALVRGRWGTLPTLAAATLTGAAYQLLVRAQ</sequence>
<comment type="caution">
    <text evidence="8">The sequence shown here is derived from an EMBL/GenBank/DDBJ whole genome shotgun (WGS) entry which is preliminary data.</text>
</comment>
<dbReference type="NCBIfam" id="TIGR00937">
    <property type="entry name" value="2A51"/>
    <property type="match status" value="1"/>
</dbReference>
<keyword evidence="6 7" id="KW-0472">Membrane</keyword>
<dbReference type="InterPro" id="IPR014047">
    <property type="entry name" value="Chr_Tranpt_l_chain"/>
</dbReference>
<dbReference type="EMBL" id="JACHHG010000014">
    <property type="protein sequence ID" value="MBB6099730.1"/>
    <property type="molecule type" value="Genomic_DNA"/>
</dbReference>
<evidence type="ECO:0000313" key="8">
    <source>
        <dbReference type="EMBL" id="MBB6099730.1"/>
    </source>
</evidence>
<evidence type="ECO:0000256" key="3">
    <source>
        <dbReference type="ARBA" id="ARBA00022475"/>
    </source>
</evidence>
<dbReference type="AlphaFoldDB" id="A0A841I5L8"/>
<feature type="transmembrane region" description="Helical" evidence="7">
    <location>
        <begin position="119"/>
        <end position="141"/>
    </location>
</feature>
<feature type="transmembrane region" description="Helical" evidence="7">
    <location>
        <begin position="411"/>
        <end position="432"/>
    </location>
</feature>
<gene>
    <name evidence="8" type="ORF">HNR42_003188</name>
</gene>